<feature type="region of interest" description="Disordered" evidence="1">
    <location>
        <begin position="359"/>
        <end position="427"/>
    </location>
</feature>
<accession>A0AAV9ZHR3</accession>
<proteinExistence type="predicted"/>
<feature type="compositionally biased region" description="Low complexity" evidence="1">
    <location>
        <begin position="167"/>
        <end position="189"/>
    </location>
</feature>
<feature type="compositionally biased region" description="Basic and acidic residues" evidence="1">
    <location>
        <begin position="81"/>
        <end position="113"/>
    </location>
</feature>
<feature type="compositionally biased region" description="Polar residues" evidence="1">
    <location>
        <begin position="241"/>
        <end position="250"/>
    </location>
</feature>
<evidence type="ECO:0000313" key="2">
    <source>
        <dbReference type="EMBL" id="KAK6981689.1"/>
    </source>
</evidence>
<feature type="compositionally biased region" description="Low complexity" evidence="1">
    <location>
        <begin position="41"/>
        <end position="59"/>
    </location>
</feature>
<name>A0AAV9ZHR3_9AGAR</name>
<keyword evidence="3" id="KW-1185">Reference proteome</keyword>
<feature type="region of interest" description="Disordered" evidence="1">
    <location>
        <begin position="33"/>
        <end position="251"/>
    </location>
</feature>
<feature type="compositionally biased region" description="Pro residues" evidence="1">
    <location>
        <begin position="190"/>
        <end position="200"/>
    </location>
</feature>
<feature type="compositionally biased region" description="Polar residues" evidence="1">
    <location>
        <begin position="132"/>
        <end position="143"/>
    </location>
</feature>
<dbReference type="AlphaFoldDB" id="A0AAV9ZHR3"/>
<feature type="compositionally biased region" description="Low complexity" evidence="1">
    <location>
        <begin position="66"/>
        <end position="79"/>
    </location>
</feature>
<feature type="compositionally biased region" description="Low complexity" evidence="1">
    <location>
        <begin position="381"/>
        <end position="392"/>
    </location>
</feature>
<gene>
    <name evidence="2" type="ORF">R3P38DRAFT_3233779</name>
</gene>
<reference evidence="2 3" key="1">
    <citation type="journal article" date="2024" name="J Genomics">
        <title>Draft genome sequencing and assembly of Favolaschia claudopus CIRM-BRFM 2984 isolated from oak limbs.</title>
        <authorList>
            <person name="Navarro D."/>
            <person name="Drula E."/>
            <person name="Chaduli D."/>
            <person name="Cazenave R."/>
            <person name="Ahrendt S."/>
            <person name="Wang J."/>
            <person name="Lipzen A."/>
            <person name="Daum C."/>
            <person name="Barry K."/>
            <person name="Grigoriev I.V."/>
            <person name="Favel A."/>
            <person name="Rosso M.N."/>
            <person name="Martin F."/>
        </authorList>
    </citation>
    <scope>NUCLEOTIDE SEQUENCE [LARGE SCALE GENOMIC DNA]</scope>
    <source>
        <strain evidence="2 3">CIRM-BRFM 2984</strain>
    </source>
</reference>
<organism evidence="2 3">
    <name type="scientific">Favolaschia claudopus</name>
    <dbReference type="NCBI Taxonomy" id="2862362"/>
    <lineage>
        <taxon>Eukaryota</taxon>
        <taxon>Fungi</taxon>
        <taxon>Dikarya</taxon>
        <taxon>Basidiomycota</taxon>
        <taxon>Agaricomycotina</taxon>
        <taxon>Agaricomycetes</taxon>
        <taxon>Agaricomycetidae</taxon>
        <taxon>Agaricales</taxon>
        <taxon>Marasmiineae</taxon>
        <taxon>Mycenaceae</taxon>
        <taxon>Favolaschia</taxon>
    </lineage>
</organism>
<dbReference type="Proteomes" id="UP001362999">
    <property type="component" value="Unassembled WGS sequence"/>
</dbReference>
<dbReference type="EMBL" id="JAWWNJ010000148">
    <property type="protein sequence ID" value="KAK6981689.1"/>
    <property type="molecule type" value="Genomic_DNA"/>
</dbReference>
<evidence type="ECO:0000256" key="1">
    <source>
        <dbReference type="SAM" id="MobiDB-lite"/>
    </source>
</evidence>
<protein>
    <submittedName>
        <fullName evidence="2">Uncharacterized protein</fullName>
    </submittedName>
</protein>
<sequence>MRLWDDIPDLDERDDSGLERLETIMNLSREARLFDVRKKSTNSGLSSTTTSGHSTRSTTAVDGANSTSSSRTKTTSINSCSERRQSSEITRRGDKDVEQGRAKLKEKMSKESIETDSGEFSGRSSVVHISIPPTTRPASSIHSPESIPPAHRVRSCSPAALTHTRRSPAAVASSSAPTIPSRSPTSTSTPPAPCTLPPSCPLRLPDPNSSPQRIASKLHDARAVPRLYSPSDRAPRIPSSPAVTCSSTHTPLQPAAALPSLRAAAPSESPALPAAVRLSTPPVNLPLPLVLTGVRKDSAMQQAPPPRRPAPVASHAVSAPPPRPSFHRLDVPPPSPSAAALIPAPAAVLPAALPQHRSTPCRARVEKSPPRYHLSGRSRRSSCSSPPLLGRCGSVEIRPISPSVRKTGKDPPWRVDANPANAVRSRGGYGVFRASASGFPPPR</sequence>
<evidence type="ECO:0000313" key="3">
    <source>
        <dbReference type="Proteomes" id="UP001362999"/>
    </source>
</evidence>
<feature type="region of interest" description="Disordered" evidence="1">
    <location>
        <begin position="297"/>
        <end position="323"/>
    </location>
</feature>
<comment type="caution">
    <text evidence="2">The sequence shown here is derived from an EMBL/GenBank/DDBJ whole genome shotgun (WGS) entry which is preliminary data.</text>
</comment>